<dbReference type="InterPro" id="IPR006118">
    <property type="entry name" value="Recombinase_CS"/>
</dbReference>
<protein>
    <recommendedName>
        <fullName evidence="12">Recombinase family protein</fullName>
    </recommendedName>
</protein>
<keyword evidence="6" id="KW-0175">Coiled coil</keyword>
<evidence type="ECO:0000256" key="1">
    <source>
        <dbReference type="ARBA" id="ARBA00022908"/>
    </source>
</evidence>
<dbReference type="Pfam" id="PF07508">
    <property type="entry name" value="Recombinase"/>
    <property type="match status" value="1"/>
</dbReference>
<keyword evidence="11" id="KW-1185">Reference proteome</keyword>
<evidence type="ECO:0000256" key="7">
    <source>
        <dbReference type="SAM" id="MobiDB-lite"/>
    </source>
</evidence>
<dbReference type="AlphaFoldDB" id="A0A916SHS0"/>
<dbReference type="CDD" id="cd00338">
    <property type="entry name" value="Ser_Recombinase"/>
    <property type="match status" value="1"/>
</dbReference>
<evidence type="ECO:0000256" key="6">
    <source>
        <dbReference type="SAM" id="Coils"/>
    </source>
</evidence>
<dbReference type="PROSITE" id="PS51737">
    <property type="entry name" value="RECOMBINASE_DNA_BIND"/>
    <property type="match status" value="1"/>
</dbReference>
<dbReference type="InterPro" id="IPR011109">
    <property type="entry name" value="DNA_bind_recombinase_dom"/>
</dbReference>
<evidence type="ECO:0000256" key="4">
    <source>
        <dbReference type="PIRSR" id="PIRSR606118-50"/>
    </source>
</evidence>
<accession>A0A916SHS0</accession>
<dbReference type="PANTHER" id="PTHR30461">
    <property type="entry name" value="DNA-INVERTASE FROM LAMBDOID PROPHAGE"/>
    <property type="match status" value="1"/>
</dbReference>
<proteinExistence type="predicted"/>
<evidence type="ECO:0000256" key="5">
    <source>
        <dbReference type="PROSITE-ProRule" id="PRU10137"/>
    </source>
</evidence>
<evidence type="ECO:0000313" key="11">
    <source>
        <dbReference type="Proteomes" id="UP000620596"/>
    </source>
</evidence>
<dbReference type="InterPro" id="IPR025827">
    <property type="entry name" value="Zn_ribbon_recom_dom"/>
</dbReference>
<feature type="domain" description="Recombinase" evidence="9">
    <location>
        <begin position="158"/>
        <end position="288"/>
    </location>
</feature>
<keyword evidence="2" id="KW-0238">DNA-binding</keyword>
<reference evidence="10" key="1">
    <citation type="journal article" date="2014" name="Int. J. Syst. Evol. Microbiol.">
        <title>Complete genome sequence of Corynebacterium casei LMG S-19264T (=DSM 44701T), isolated from a smear-ripened cheese.</title>
        <authorList>
            <consortium name="US DOE Joint Genome Institute (JGI-PGF)"/>
            <person name="Walter F."/>
            <person name="Albersmeier A."/>
            <person name="Kalinowski J."/>
            <person name="Ruckert C."/>
        </authorList>
    </citation>
    <scope>NUCLEOTIDE SEQUENCE</scope>
    <source>
        <strain evidence="10">CGMCC 1.15322</strain>
    </source>
</reference>
<evidence type="ECO:0000256" key="3">
    <source>
        <dbReference type="ARBA" id="ARBA00023172"/>
    </source>
</evidence>
<dbReference type="Pfam" id="PF00239">
    <property type="entry name" value="Resolvase"/>
    <property type="match status" value="1"/>
</dbReference>
<gene>
    <name evidence="10" type="ORF">GCM10011496_20950</name>
</gene>
<organism evidence="10 11">
    <name type="scientific">Polaromonas eurypsychrophila</name>
    <dbReference type="NCBI Taxonomy" id="1614635"/>
    <lineage>
        <taxon>Bacteria</taxon>
        <taxon>Pseudomonadati</taxon>
        <taxon>Pseudomonadota</taxon>
        <taxon>Betaproteobacteria</taxon>
        <taxon>Burkholderiales</taxon>
        <taxon>Comamonadaceae</taxon>
        <taxon>Polaromonas</taxon>
    </lineage>
</organism>
<evidence type="ECO:0000256" key="2">
    <source>
        <dbReference type="ARBA" id="ARBA00023125"/>
    </source>
</evidence>
<feature type="region of interest" description="Disordered" evidence="7">
    <location>
        <begin position="517"/>
        <end position="538"/>
    </location>
</feature>
<evidence type="ECO:0008006" key="12">
    <source>
        <dbReference type="Google" id="ProtNLM"/>
    </source>
</evidence>
<dbReference type="GO" id="GO:0003677">
    <property type="term" value="F:DNA binding"/>
    <property type="evidence" value="ECO:0007669"/>
    <property type="project" value="UniProtKB-KW"/>
</dbReference>
<evidence type="ECO:0000313" key="10">
    <source>
        <dbReference type="EMBL" id="GGA99713.1"/>
    </source>
</evidence>
<dbReference type="InterPro" id="IPR006119">
    <property type="entry name" value="Resolv_N"/>
</dbReference>
<dbReference type="GO" id="GO:0015074">
    <property type="term" value="P:DNA integration"/>
    <property type="evidence" value="ECO:0007669"/>
    <property type="project" value="UniProtKB-KW"/>
</dbReference>
<dbReference type="InterPro" id="IPR050639">
    <property type="entry name" value="SSR_resolvase"/>
</dbReference>
<dbReference type="GO" id="GO:0000150">
    <property type="term" value="F:DNA strand exchange activity"/>
    <property type="evidence" value="ECO:0007669"/>
    <property type="project" value="InterPro"/>
</dbReference>
<feature type="active site" description="O-(5'-phospho-DNA)-serine intermediate" evidence="4 5">
    <location>
        <position position="10"/>
    </location>
</feature>
<dbReference type="SUPFAM" id="SSF53041">
    <property type="entry name" value="Resolvase-like"/>
    <property type="match status" value="1"/>
</dbReference>
<dbReference type="InterPro" id="IPR038109">
    <property type="entry name" value="DNA_bind_recomb_sf"/>
</dbReference>
<evidence type="ECO:0000259" key="9">
    <source>
        <dbReference type="PROSITE" id="PS51737"/>
    </source>
</evidence>
<dbReference type="Gene3D" id="3.90.1750.20">
    <property type="entry name" value="Putative Large Serine Recombinase, Chain B, Domain 2"/>
    <property type="match status" value="1"/>
</dbReference>
<reference evidence="10" key="2">
    <citation type="submission" date="2020-09" db="EMBL/GenBank/DDBJ databases">
        <authorList>
            <person name="Sun Q."/>
            <person name="Zhou Y."/>
        </authorList>
    </citation>
    <scope>NUCLEOTIDE SEQUENCE</scope>
    <source>
        <strain evidence="10">CGMCC 1.15322</strain>
    </source>
</reference>
<name>A0A916SHS0_9BURK</name>
<keyword evidence="3" id="KW-0233">DNA recombination</keyword>
<dbReference type="PANTHER" id="PTHR30461:SF23">
    <property type="entry name" value="DNA RECOMBINASE-RELATED"/>
    <property type="match status" value="1"/>
</dbReference>
<keyword evidence="1" id="KW-0229">DNA integration</keyword>
<feature type="domain" description="Resolvase/invertase-type recombinase catalytic" evidence="8">
    <location>
        <begin position="2"/>
        <end position="154"/>
    </location>
</feature>
<dbReference type="PROSITE" id="PS00397">
    <property type="entry name" value="RECOMBINASES_1"/>
    <property type="match status" value="1"/>
</dbReference>
<sequence>MAVALYARVSTTKQADKDLSIPDQLRQMRDWSKRNGYSVAKEYVEPGASATDDRRPEFQQMISDSTLKPSPYEAIIVHSLSRFFRDSLQFALYERQLKKSGVKLISITQQTSDDAGGEMARKIFSMFDEYQSKETGKHTLRALKENARQGFFNGSKPPFGYKTEELDLPAAKGKKKRLVIDEAEAPTVRRIFELYYSGLNGCEMGCLQIAANLDEHGVKRRGAKWTRNRVQQLLGDAAYMGDYVFNKKDMQAQQIKPEEEWVRVSIDPIIDKQVFLAVAQRRHDRSPAVTPARVVSTPTLLTGLLRCDNCGAGMTTATGKGGRYQYYKCNTRIGRGAGACCTPAVPMQKMDDLVLAAFADKVLTPERLRAMLQEMKQHLKQAASGQDETLRTLKKELVELETATNRLYEAVEKGLLPMDDTLKGRAQKLKARREALLIEVAGTNRMKELPVTMLSARQLDTFGTALRARVLDRTAGFSKRYLREFVSEIRFDGKRIVMRGKKAVLLAAAAQKEMGTTRVPRSEPNWLLNLGSNQGPTD</sequence>
<dbReference type="Proteomes" id="UP000620596">
    <property type="component" value="Unassembled WGS sequence"/>
</dbReference>
<dbReference type="EMBL" id="BMIG01000006">
    <property type="protein sequence ID" value="GGA99713.1"/>
    <property type="molecule type" value="Genomic_DNA"/>
</dbReference>
<dbReference type="SMART" id="SM00857">
    <property type="entry name" value="Resolvase"/>
    <property type="match status" value="1"/>
</dbReference>
<evidence type="ECO:0000259" key="8">
    <source>
        <dbReference type="PROSITE" id="PS51736"/>
    </source>
</evidence>
<dbReference type="Gene3D" id="3.40.50.1390">
    <property type="entry name" value="Resolvase, N-terminal catalytic domain"/>
    <property type="match status" value="1"/>
</dbReference>
<dbReference type="PROSITE" id="PS51736">
    <property type="entry name" value="RECOMBINASES_3"/>
    <property type="match status" value="1"/>
</dbReference>
<dbReference type="RefSeq" id="WP_373288320.1">
    <property type="nucleotide sequence ID" value="NZ_BMIG01000006.1"/>
</dbReference>
<dbReference type="Pfam" id="PF13408">
    <property type="entry name" value="Zn_ribbon_recom"/>
    <property type="match status" value="1"/>
</dbReference>
<feature type="coiled-coil region" evidence="6">
    <location>
        <begin position="383"/>
        <end position="410"/>
    </location>
</feature>
<dbReference type="InterPro" id="IPR036162">
    <property type="entry name" value="Resolvase-like_N_sf"/>
</dbReference>
<comment type="caution">
    <text evidence="10">The sequence shown here is derived from an EMBL/GenBank/DDBJ whole genome shotgun (WGS) entry which is preliminary data.</text>
</comment>